<feature type="compositionally biased region" description="Polar residues" evidence="1">
    <location>
        <begin position="1751"/>
        <end position="1769"/>
    </location>
</feature>
<feature type="compositionally biased region" description="Polar residues" evidence="1">
    <location>
        <begin position="1778"/>
        <end position="1792"/>
    </location>
</feature>
<comment type="caution">
    <text evidence="2">The sequence shown here is derived from an EMBL/GenBank/DDBJ whole genome shotgun (WGS) entry which is preliminary data.</text>
</comment>
<name>A0A7D9EIG9_PARCT</name>
<feature type="compositionally biased region" description="Basic and acidic residues" evidence="1">
    <location>
        <begin position="1807"/>
        <end position="1823"/>
    </location>
</feature>
<gene>
    <name evidence="2" type="ORF">PACLA_8A039090</name>
</gene>
<feature type="region of interest" description="Disordered" evidence="1">
    <location>
        <begin position="108"/>
        <end position="233"/>
    </location>
</feature>
<dbReference type="GO" id="GO:0005737">
    <property type="term" value="C:cytoplasm"/>
    <property type="evidence" value="ECO:0007669"/>
    <property type="project" value="TreeGrafter"/>
</dbReference>
<dbReference type="OrthoDB" id="5984514at2759"/>
<dbReference type="EMBL" id="CACRXK020006551">
    <property type="protein sequence ID" value="CAB4009719.1"/>
    <property type="molecule type" value="Genomic_DNA"/>
</dbReference>
<reference evidence="2" key="1">
    <citation type="submission" date="2020-04" db="EMBL/GenBank/DDBJ databases">
        <authorList>
            <person name="Alioto T."/>
            <person name="Alioto T."/>
            <person name="Gomez Garrido J."/>
        </authorList>
    </citation>
    <scope>NUCLEOTIDE SEQUENCE</scope>
    <source>
        <strain evidence="2">A484AB</strain>
    </source>
</reference>
<feature type="compositionally biased region" description="Basic and acidic residues" evidence="1">
    <location>
        <begin position="1725"/>
        <end position="1750"/>
    </location>
</feature>
<dbReference type="PANTHER" id="PTHR16155:SF19">
    <property type="entry name" value="DED DOMAIN-CONTAINING PROTEIN"/>
    <property type="match status" value="1"/>
</dbReference>
<feature type="region of interest" description="Disordered" evidence="1">
    <location>
        <begin position="1691"/>
        <end position="1883"/>
    </location>
</feature>
<feature type="compositionally biased region" description="Polar residues" evidence="1">
    <location>
        <begin position="1832"/>
        <end position="1842"/>
    </location>
</feature>
<keyword evidence="3" id="KW-1185">Reference proteome</keyword>
<feature type="compositionally biased region" description="Basic and acidic residues" evidence="1">
    <location>
        <begin position="210"/>
        <end position="219"/>
    </location>
</feature>
<feature type="compositionally biased region" description="Basic and acidic residues" evidence="1">
    <location>
        <begin position="138"/>
        <end position="155"/>
    </location>
</feature>
<feature type="compositionally biased region" description="Polar residues" evidence="1">
    <location>
        <begin position="112"/>
        <end position="122"/>
    </location>
</feature>
<sequence>MSLSTEENSEFARITAILKKIGKENLLQDFKEHELTDDVLDCLQTELDMRNELKSVKVSSGAAIKFSNTWFSHKTSDAVTTDAVTDENVPSTSKQSIPESAAFLECKEQRQQIKQPQNSSNLKTEEHDNKSVIPETKVASKSENKRKTQKLKENVSQEPEPNVESVESDVKTKSMETASQEKSIDVNDNIKEPKPTGSEAKKAKAQPKSNDSENRGEKSSKKKAQANRNVQEISNAKSVDRKYCNPRPFGQPDGDVQYEKGTSFCNVENEEIEFKSLTKENPLKLPWKIMEKARVFTCGVLNSGERGTIRFGIGDSLDKATSFNHGEVIGLEVENLKDEINKAFQSILDDHIKSDDGKLNSGEMKAVKIHYVQVWESNEKTSSYVVEIDVQRDWASCKDHVYYIDKWDESEKWKNSGRYGLHDLYKVKKGNDEQAYIRTCGASQSVKSSDINKLIKEPLSLKYNHWKVEDNKKMILPQFRQETANTLDTQKTSNDIRESLQKLQEEIDYTLIASKIPQQYRGLNNLSFLKSIPWFCVFDLFDQKSRTDGLYYILNETNDSARVSAKNLGDFNDPTTDLSKRVTTWILRDQLMHESDWTRYSKNCLYKALSTCYEGSLARKHWVFLCLSDECLAETADVIDLLFTILGKDANKYITIISEKKEIGEKIIKYLKDSIRKDLKYPCSFFGMPLDLLKMNVREMLGPNNFHDPKATTDLPHLGGLTAVLNKRINSLTHLEVYCPKPSLTPSVQEIKEARDDFYKGDAIQQLNLFHRHDIERTLQDKLTRQIDRRLKKLSSLYEQEYTGFVETVNLSYEPGSGATTLCRRILWDKRKTYRCAVVKTVETDTDYQINELQKFSYETGSSFIPPVLILVDKFPEQNVFRLIDKLSERKTKCVLLNTIPITNVVMGSEDDNAELSQLDDVEIERVKKILGDVEDKDDEKKRAAEERLKRERRFIWLGLELFGRQCVDIEDRLSIHIQQIISYSITNRLQDAYEMILYFCCFLDYYSKGQFIYPHSCILDILDENYGLDEECTDQIVYIHDKFGGLLLEDYSETGCYRGWRPAHFLVGEVIRKKMDLVTTVKKFFTERKNNDTYAKKNLIKNIVHTCLQRDSIYQNSPTSEDDPDLTIEEDDFGEKQKYSTLLLDAMHHTSESEVTNALDILIAINVNVETDEQKAHSSQQLARILAYEVGVKTISHKDASLLSKLSLPCIDQISNDSSASGFEVAHQVIDLAVTLQPTYAHHLVTKGTFFKTELQSKLVETNRPDFASRNLQDFVEEAINITKKGISLYNSALEKTPHDDSYLYAMIGKIQIIIILLEIFKNLPCFSVGGQRPDESFKLYMTFGKHPEELNSTLSEDDLKYFLSLRTTPSQLLDELFEATEERRKQLLKKHKMQKIKNANRRGEFLRKKFYDVTKLDRTPLANNNRVSKEDIVQDILYKHEETSYSGWKKLDQETINQIYEYSKQAIAKETTNDKVMLIYAKAALKQSNVVLDDLSEHVKNWCLKYPMSRWANLFNYMIKFPVPNGSLKANVPAVNHSIQICKSKALFPPNEYRKSSAEYFLGKGSGINAILPSHEFEDSSKKQEMKTANGGRRRDVRDTQFWRSKDVYKKLERLCGQKVLGKRGVLDYRGVEIMFDNERYPKESRDDLWFCLGFTLNGPYAYDPVDEDTFNTIKQGFSEEKKMYSDAINSRASSEKASKLATPTTSTSPLPSNSTVRLPKRPGKEMPSRARNKDAWKTNENQRKQGSSEENIVCSDATNSRVCSPKTSEKASKSGARTFSTSQLSSDFTISPKRPGKEVTSSARNKDSLETNENQRKQGFSEEDIVCSDATNSRVCSPKTSEKTSKSGAPTFSTSSSDFTISPKRPGNEVTSSERNKDAWKTNKKLTRRIHARDGHQLSLEPQKIDPKGRVIHAAQVTGAPKSVICKIPSERCSSGTCTFAHPTMDDPIRQTVCILCTKNNQDSCNKKNEHAEHIYDLGPFLNKSGEIWSQRGAYYRLDKI</sequence>
<evidence type="ECO:0000256" key="1">
    <source>
        <dbReference type="SAM" id="MobiDB-lite"/>
    </source>
</evidence>
<feature type="compositionally biased region" description="Basic and acidic residues" evidence="1">
    <location>
        <begin position="182"/>
        <end position="202"/>
    </location>
</feature>
<evidence type="ECO:0000313" key="3">
    <source>
        <dbReference type="Proteomes" id="UP001152795"/>
    </source>
</evidence>
<organism evidence="2 3">
    <name type="scientific">Paramuricea clavata</name>
    <name type="common">Red gorgonian</name>
    <name type="synonym">Violescent sea-whip</name>
    <dbReference type="NCBI Taxonomy" id="317549"/>
    <lineage>
        <taxon>Eukaryota</taxon>
        <taxon>Metazoa</taxon>
        <taxon>Cnidaria</taxon>
        <taxon>Anthozoa</taxon>
        <taxon>Octocorallia</taxon>
        <taxon>Malacalcyonacea</taxon>
        <taxon>Plexauridae</taxon>
        <taxon>Paramuricea</taxon>
    </lineage>
</organism>
<accession>A0A7D9EIG9</accession>
<proteinExistence type="predicted"/>
<feature type="compositionally biased region" description="Low complexity" evidence="1">
    <location>
        <begin position="1702"/>
        <end position="1718"/>
    </location>
</feature>
<feature type="compositionally biased region" description="Low complexity" evidence="1">
    <location>
        <begin position="1854"/>
        <end position="1865"/>
    </location>
</feature>
<dbReference type="PANTHER" id="PTHR16155">
    <property type="entry name" value="DED DOMAIN-CONTAINING PROTEIN"/>
    <property type="match status" value="1"/>
</dbReference>
<protein>
    <submittedName>
        <fullName evidence="2">Uncharacterized protein</fullName>
    </submittedName>
</protein>
<dbReference type="Proteomes" id="UP001152795">
    <property type="component" value="Unassembled WGS sequence"/>
</dbReference>
<evidence type="ECO:0000313" key="2">
    <source>
        <dbReference type="EMBL" id="CAB4009719.1"/>
    </source>
</evidence>